<accession>A0A0L7LAF5</accession>
<sequence>MARIETTIKDMPIETDLLDDSLVAADKSHDETLLDTLPTENPSPLEAEPEVLTENISELDLEIRLALGDPAEEIPTYAENIHTDIAKRWLPILCKGLTKEGKEKILKEHTAVTEIVRARDKKLEAKQGQLGLGISAISKAMSMLLGDGKKVEVIKLLSEGCRILSDLHFTETQTRSKLITPCLDKSFLNIIQDEERDDTLFGRKLSEKISSAKVIEKQETNCTVISCDKVQYLTINSNKTAGGKLDSAFSVPHVGEQGGRGAYTASRPAPSTIYRRNRTQAPLPPPPSTPTAPQHRQAASRQQAPITAVIMFLTKKFQKGASFGSLNSHRSALSLLLVLDHVCDWYPNDSLPLDQITKKLAMLLALWTGHRVQTLSVIKLGNVVFSRSQIIITISDLIKTSAAGRKQPTLMLPYFNISNICPAKCLVDYLSVTRSVRNGIHHLFITHKRPHKRATAQTISRWLKDVLAASGIDVVMFSAHNTRTPLRKALAQLVFLSMPFERQLVGPRTRKPLQSSISAQ</sequence>
<feature type="domain" description="Tyr recombinase" evidence="3">
    <location>
        <begin position="328"/>
        <end position="520"/>
    </location>
</feature>
<comment type="caution">
    <text evidence="4">The sequence shown here is derived from an EMBL/GenBank/DDBJ whole genome shotgun (WGS) entry which is preliminary data.</text>
</comment>
<dbReference type="STRING" id="104452.A0A0L7LAF5"/>
<keyword evidence="5" id="KW-1185">Reference proteome</keyword>
<dbReference type="GO" id="GO:0003677">
    <property type="term" value="F:DNA binding"/>
    <property type="evidence" value="ECO:0007669"/>
    <property type="project" value="InterPro"/>
</dbReference>
<dbReference type="GO" id="GO:0006310">
    <property type="term" value="P:DNA recombination"/>
    <property type="evidence" value="ECO:0007669"/>
    <property type="project" value="UniProtKB-KW"/>
</dbReference>
<evidence type="ECO:0000313" key="4">
    <source>
        <dbReference type="EMBL" id="KOB72478.1"/>
    </source>
</evidence>
<dbReference type="InterPro" id="IPR002104">
    <property type="entry name" value="Integrase_catalytic"/>
</dbReference>
<dbReference type="AlphaFoldDB" id="A0A0L7LAF5"/>
<feature type="region of interest" description="Disordered" evidence="2">
    <location>
        <begin position="277"/>
        <end position="300"/>
    </location>
</feature>
<evidence type="ECO:0000313" key="5">
    <source>
        <dbReference type="Proteomes" id="UP000037510"/>
    </source>
</evidence>
<dbReference type="GO" id="GO:0015074">
    <property type="term" value="P:DNA integration"/>
    <property type="evidence" value="ECO:0007669"/>
    <property type="project" value="InterPro"/>
</dbReference>
<name>A0A0L7LAF5_OPEBR</name>
<dbReference type="EMBL" id="JTDY01001944">
    <property type="protein sequence ID" value="KOB72478.1"/>
    <property type="molecule type" value="Genomic_DNA"/>
</dbReference>
<dbReference type="PANTHER" id="PTHR35617">
    <property type="entry name" value="PHAGE_INTEGRASE DOMAIN-CONTAINING PROTEIN"/>
    <property type="match status" value="1"/>
</dbReference>
<dbReference type="PANTHER" id="PTHR35617:SF3">
    <property type="entry name" value="CORE-BINDING (CB) DOMAIN-CONTAINING PROTEIN"/>
    <property type="match status" value="1"/>
</dbReference>
<protein>
    <recommendedName>
        <fullName evidence="3">Tyr recombinase domain-containing protein</fullName>
    </recommendedName>
</protein>
<evidence type="ECO:0000256" key="1">
    <source>
        <dbReference type="ARBA" id="ARBA00023172"/>
    </source>
</evidence>
<gene>
    <name evidence="4" type="ORF">OBRU01_08744</name>
</gene>
<dbReference type="SUPFAM" id="SSF56349">
    <property type="entry name" value="DNA breaking-rejoining enzymes"/>
    <property type="match status" value="1"/>
</dbReference>
<dbReference type="PROSITE" id="PS51898">
    <property type="entry name" value="TYR_RECOMBINASE"/>
    <property type="match status" value="1"/>
</dbReference>
<evidence type="ECO:0000256" key="2">
    <source>
        <dbReference type="SAM" id="MobiDB-lite"/>
    </source>
</evidence>
<reference evidence="4 5" key="1">
    <citation type="journal article" date="2015" name="Genome Biol. Evol.">
        <title>The genome of winter moth (Operophtera brumata) provides a genomic perspective on sexual dimorphism and phenology.</title>
        <authorList>
            <person name="Derks M.F."/>
            <person name="Smit S."/>
            <person name="Salis L."/>
            <person name="Schijlen E."/>
            <person name="Bossers A."/>
            <person name="Mateman C."/>
            <person name="Pijl A.S."/>
            <person name="de Ridder D."/>
            <person name="Groenen M.A."/>
            <person name="Visser M.E."/>
            <person name="Megens H.J."/>
        </authorList>
    </citation>
    <scope>NUCLEOTIDE SEQUENCE [LARGE SCALE GENOMIC DNA]</scope>
    <source>
        <strain evidence="4">WM2013NL</strain>
        <tissue evidence="4">Head and thorax</tissue>
    </source>
</reference>
<dbReference type="Proteomes" id="UP000037510">
    <property type="component" value="Unassembled WGS sequence"/>
</dbReference>
<proteinExistence type="predicted"/>
<dbReference type="InterPro" id="IPR013762">
    <property type="entry name" value="Integrase-like_cat_sf"/>
</dbReference>
<evidence type="ECO:0000259" key="3">
    <source>
        <dbReference type="PROSITE" id="PS51898"/>
    </source>
</evidence>
<dbReference type="Gene3D" id="1.10.443.10">
    <property type="entry name" value="Intergrase catalytic core"/>
    <property type="match status" value="1"/>
</dbReference>
<organism evidence="4 5">
    <name type="scientific">Operophtera brumata</name>
    <name type="common">Winter moth</name>
    <name type="synonym">Phalaena brumata</name>
    <dbReference type="NCBI Taxonomy" id="104452"/>
    <lineage>
        <taxon>Eukaryota</taxon>
        <taxon>Metazoa</taxon>
        <taxon>Ecdysozoa</taxon>
        <taxon>Arthropoda</taxon>
        <taxon>Hexapoda</taxon>
        <taxon>Insecta</taxon>
        <taxon>Pterygota</taxon>
        <taxon>Neoptera</taxon>
        <taxon>Endopterygota</taxon>
        <taxon>Lepidoptera</taxon>
        <taxon>Glossata</taxon>
        <taxon>Ditrysia</taxon>
        <taxon>Geometroidea</taxon>
        <taxon>Geometridae</taxon>
        <taxon>Larentiinae</taxon>
        <taxon>Operophtera</taxon>
    </lineage>
</organism>
<dbReference type="InterPro" id="IPR011010">
    <property type="entry name" value="DNA_brk_join_enz"/>
</dbReference>
<keyword evidence="1" id="KW-0233">DNA recombination</keyword>